<dbReference type="EMBL" id="JACHXE010000015">
    <property type="protein sequence ID" value="MBB3081670.1"/>
    <property type="molecule type" value="Genomic_DNA"/>
</dbReference>
<proteinExistence type="predicted"/>
<organism evidence="1 2">
    <name type="scientific">Streptomyces violarus</name>
    <dbReference type="NCBI Taxonomy" id="67380"/>
    <lineage>
        <taxon>Bacteria</taxon>
        <taxon>Bacillati</taxon>
        <taxon>Actinomycetota</taxon>
        <taxon>Actinomycetes</taxon>
        <taxon>Kitasatosporales</taxon>
        <taxon>Streptomycetaceae</taxon>
        <taxon>Streptomyces</taxon>
    </lineage>
</organism>
<name>A0A7W4ZZU8_9ACTN</name>
<evidence type="ECO:0000313" key="2">
    <source>
        <dbReference type="Proteomes" id="UP000572907"/>
    </source>
</evidence>
<keyword evidence="2" id="KW-1185">Reference proteome</keyword>
<protein>
    <submittedName>
        <fullName evidence="1">Uncharacterized protein</fullName>
    </submittedName>
</protein>
<comment type="caution">
    <text evidence="1">The sequence shown here is derived from an EMBL/GenBank/DDBJ whole genome shotgun (WGS) entry which is preliminary data.</text>
</comment>
<sequence>MNGRTALNETETETGTGRAELLEGLLTAVCGVLEITWVAALQQKSRELGRFMAV</sequence>
<dbReference type="AlphaFoldDB" id="A0A7W4ZZU8"/>
<accession>A0A7W4ZZU8</accession>
<dbReference type="Proteomes" id="UP000572907">
    <property type="component" value="Unassembled WGS sequence"/>
</dbReference>
<gene>
    <name evidence="1" type="ORF">FHS41_008228</name>
</gene>
<evidence type="ECO:0000313" key="1">
    <source>
        <dbReference type="EMBL" id="MBB3081670.1"/>
    </source>
</evidence>
<reference evidence="1 2" key="1">
    <citation type="submission" date="2020-08" db="EMBL/GenBank/DDBJ databases">
        <title>Genomic Encyclopedia of Type Strains, Phase III (KMG-III): the genomes of soil and plant-associated and newly described type strains.</title>
        <authorList>
            <person name="Whitman W."/>
        </authorList>
    </citation>
    <scope>NUCLEOTIDE SEQUENCE [LARGE SCALE GENOMIC DNA]</scope>
    <source>
        <strain evidence="1 2">CECT 3237</strain>
    </source>
</reference>